<evidence type="ECO:0000256" key="3">
    <source>
        <dbReference type="ARBA" id="ARBA00023012"/>
    </source>
</evidence>
<keyword evidence="5 9" id="KW-0238">DNA-binding</keyword>
<keyword evidence="2 8" id="KW-0597">Phosphoprotein</keyword>
<dbReference type="PROSITE" id="PS50110">
    <property type="entry name" value="RESPONSE_REGULATORY"/>
    <property type="match status" value="1"/>
</dbReference>
<feature type="domain" description="OmpR/PhoB-type" evidence="11">
    <location>
        <begin position="131"/>
        <end position="227"/>
    </location>
</feature>
<accession>A0A4P9C5Q2</accession>
<dbReference type="AlphaFoldDB" id="A0A4P9C5Q2"/>
<gene>
    <name evidence="12" type="ORF">CPZ25_000695</name>
</gene>
<comment type="function">
    <text evidence="7">May play the central regulatory role in sporulation. It may be an element of the effector pathway responsible for the activation of sporulation genes in response to nutritional stress. Spo0A may act in concert with spo0H (a sigma factor) to control the expression of some genes that are critical to the sporulation process.</text>
</comment>
<dbReference type="InterPro" id="IPR036388">
    <property type="entry name" value="WH-like_DNA-bd_sf"/>
</dbReference>
<proteinExistence type="predicted"/>
<feature type="DNA-binding region" description="OmpR/PhoB-type" evidence="9">
    <location>
        <begin position="131"/>
        <end position="227"/>
    </location>
</feature>
<dbReference type="Gene3D" id="3.40.50.2300">
    <property type="match status" value="1"/>
</dbReference>
<dbReference type="Pfam" id="PF00486">
    <property type="entry name" value="Trans_reg_C"/>
    <property type="match status" value="1"/>
</dbReference>
<dbReference type="SMART" id="SM00862">
    <property type="entry name" value="Trans_reg_C"/>
    <property type="match status" value="1"/>
</dbReference>
<dbReference type="SUPFAM" id="SSF52172">
    <property type="entry name" value="CheY-like"/>
    <property type="match status" value="1"/>
</dbReference>
<dbReference type="CDD" id="cd17574">
    <property type="entry name" value="REC_OmpR"/>
    <property type="match status" value="1"/>
</dbReference>
<dbReference type="InterPro" id="IPR039420">
    <property type="entry name" value="WalR-like"/>
</dbReference>
<evidence type="ECO:0000259" key="11">
    <source>
        <dbReference type="PROSITE" id="PS51755"/>
    </source>
</evidence>
<dbReference type="PANTHER" id="PTHR48111:SF1">
    <property type="entry name" value="TWO-COMPONENT RESPONSE REGULATOR ORR33"/>
    <property type="match status" value="1"/>
</dbReference>
<evidence type="ECO:0000256" key="2">
    <source>
        <dbReference type="ARBA" id="ARBA00022553"/>
    </source>
</evidence>
<evidence type="ECO:0000259" key="10">
    <source>
        <dbReference type="PROSITE" id="PS50110"/>
    </source>
</evidence>
<dbReference type="InterPro" id="IPR011006">
    <property type="entry name" value="CheY-like_superfamily"/>
</dbReference>
<dbReference type="PROSITE" id="PS51755">
    <property type="entry name" value="OMPR_PHOB"/>
    <property type="match status" value="1"/>
</dbReference>
<evidence type="ECO:0000256" key="4">
    <source>
        <dbReference type="ARBA" id="ARBA00023015"/>
    </source>
</evidence>
<evidence type="ECO:0000256" key="9">
    <source>
        <dbReference type="PROSITE-ProRule" id="PRU01091"/>
    </source>
</evidence>
<reference evidence="12 13" key="1">
    <citation type="submission" date="2018-05" db="EMBL/GenBank/DDBJ databases">
        <title>Genome comparison of Eubacterium sp.</title>
        <authorList>
            <person name="Feng Y."/>
            <person name="Sanchez-Andrea I."/>
            <person name="Stams A.J.M."/>
            <person name="De Vos W.M."/>
        </authorList>
    </citation>
    <scope>NUCLEOTIDE SEQUENCE [LARGE SCALE GENOMIC DNA]</scope>
    <source>
        <strain evidence="12 13">YI</strain>
    </source>
</reference>
<organism evidence="12 13">
    <name type="scientific">Eubacterium maltosivorans</name>
    <dbReference type="NCBI Taxonomy" id="2041044"/>
    <lineage>
        <taxon>Bacteria</taxon>
        <taxon>Bacillati</taxon>
        <taxon>Bacillota</taxon>
        <taxon>Clostridia</taxon>
        <taxon>Eubacteriales</taxon>
        <taxon>Eubacteriaceae</taxon>
        <taxon>Eubacterium</taxon>
    </lineage>
</organism>
<evidence type="ECO:0000256" key="7">
    <source>
        <dbReference type="ARBA" id="ARBA00024867"/>
    </source>
</evidence>
<dbReference type="Proteomes" id="UP000218387">
    <property type="component" value="Chromosome"/>
</dbReference>
<feature type="domain" description="Response regulatory" evidence="10">
    <location>
        <begin position="8"/>
        <end position="122"/>
    </location>
</feature>
<dbReference type="CDD" id="cd00383">
    <property type="entry name" value="trans_reg_C"/>
    <property type="match status" value="1"/>
</dbReference>
<dbReference type="GO" id="GO:0000156">
    <property type="term" value="F:phosphorelay response regulator activity"/>
    <property type="evidence" value="ECO:0007669"/>
    <property type="project" value="TreeGrafter"/>
</dbReference>
<keyword evidence="4" id="KW-0805">Transcription regulation</keyword>
<keyword evidence="6" id="KW-0804">Transcription</keyword>
<keyword evidence="13" id="KW-1185">Reference proteome</keyword>
<evidence type="ECO:0000256" key="8">
    <source>
        <dbReference type="PROSITE-ProRule" id="PRU00169"/>
    </source>
</evidence>
<dbReference type="InterPro" id="IPR001867">
    <property type="entry name" value="OmpR/PhoB-type_DNA-bd"/>
</dbReference>
<dbReference type="SMART" id="SM00448">
    <property type="entry name" value="REC"/>
    <property type="match status" value="1"/>
</dbReference>
<dbReference type="SUPFAM" id="SSF46894">
    <property type="entry name" value="C-terminal effector domain of the bipartite response regulators"/>
    <property type="match status" value="1"/>
</dbReference>
<dbReference type="PANTHER" id="PTHR48111">
    <property type="entry name" value="REGULATOR OF RPOS"/>
    <property type="match status" value="1"/>
</dbReference>
<evidence type="ECO:0000256" key="6">
    <source>
        <dbReference type="ARBA" id="ARBA00023163"/>
    </source>
</evidence>
<dbReference type="GO" id="GO:0032993">
    <property type="term" value="C:protein-DNA complex"/>
    <property type="evidence" value="ECO:0007669"/>
    <property type="project" value="TreeGrafter"/>
</dbReference>
<dbReference type="GO" id="GO:0005829">
    <property type="term" value="C:cytosol"/>
    <property type="evidence" value="ECO:0007669"/>
    <property type="project" value="TreeGrafter"/>
</dbReference>
<name>A0A4P9C5Q2_EUBML</name>
<dbReference type="EMBL" id="CP029487">
    <property type="protein sequence ID" value="QCT69882.1"/>
    <property type="molecule type" value="Genomic_DNA"/>
</dbReference>
<evidence type="ECO:0000256" key="5">
    <source>
        <dbReference type="ARBA" id="ARBA00023125"/>
    </source>
</evidence>
<dbReference type="InterPro" id="IPR001789">
    <property type="entry name" value="Sig_transdc_resp-reg_receiver"/>
</dbReference>
<dbReference type="KEGG" id="emt:CPZ25_000695"/>
<evidence type="ECO:0000256" key="1">
    <source>
        <dbReference type="ARBA" id="ARBA00018672"/>
    </source>
</evidence>
<evidence type="ECO:0000313" key="13">
    <source>
        <dbReference type="Proteomes" id="UP000218387"/>
    </source>
</evidence>
<dbReference type="GO" id="GO:0006355">
    <property type="term" value="P:regulation of DNA-templated transcription"/>
    <property type="evidence" value="ECO:0007669"/>
    <property type="project" value="InterPro"/>
</dbReference>
<dbReference type="Gene3D" id="1.10.10.10">
    <property type="entry name" value="Winged helix-like DNA-binding domain superfamily/Winged helix DNA-binding domain"/>
    <property type="match status" value="1"/>
</dbReference>
<evidence type="ECO:0000313" key="12">
    <source>
        <dbReference type="EMBL" id="QCT69882.1"/>
    </source>
</evidence>
<protein>
    <recommendedName>
        <fullName evidence="1">Stage 0 sporulation protein A homolog</fullName>
    </recommendedName>
</protein>
<dbReference type="GO" id="GO:0000976">
    <property type="term" value="F:transcription cis-regulatory region binding"/>
    <property type="evidence" value="ECO:0007669"/>
    <property type="project" value="TreeGrafter"/>
</dbReference>
<dbReference type="InterPro" id="IPR016032">
    <property type="entry name" value="Sig_transdc_resp-reg_C-effctor"/>
</dbReference>
<feature type="modified residue" description="4-aspartylphosphate" evidence="8">
    <location>
        <position position="58"/>
    </location>
</feature>
<keyword evidence="3" id="KW-0902">Two-component regulatory system</keyword>
<dbReference type="RefSeq" id="WP_096919351.1">
    <property type="nucleotide sequence ID" value="NZ_CP029487.1"/>
</dbReference>
<sequence>MTDKQQPTVLLVEDNAHVLALNQSVLERRGYSVLTARSLAAVRQLLARKPRVDVAVLDIRLPDGNGLDFVPELRQTAPVPVLMLTSCRDYDDMVRGLTGGADDYMTKPYRIDELLARIAALLLKREPVHPPSEVVRGPLVLDTVAQRGFLFGEDMLLQPREFATLLFLIRSGGQSVPAGELYEAVWKLPAAGSAGAVKTAISRLRGKLRGSGYTITSGRGTGYRFQKDE</sequence>
<dbReference type="Pfam" id="PF00072">
    <property type="entry name" value="Response_reg"/>
    <property type="match status" value="1"/>
</dbReference>